<accession>A0A096AB43</accession>
<evidence type="ECO:0000256" key="10">
    <source>
        <dbReference type="ARBA" id="ARBA00022840"/>
    </source>
</evidence>
<evidence type="ECO:0000256" key="11">
    <source>
        <dbReference type="ARBA" id="ARBA00022842"/>
    </source>
</evidence>
<feature type="binding site" evidence="13 14">
    <location>
        <position position="104"/>
    </location>
    <ligand>
        <name>ATP</name>
        <dbReference type="ChEBI" id="CHEBI:30616"/>
    </ligand>
</feature>
<dbReference type="SMART" id="SM00562">
    <property type="entry name" value="NDK"/>
    <property type="match status" value="1"/>
</dbReference>
<sequence>MTERTLILIKPDGVRRGLVGEVISRIERKGLKLVAMDLRVADKAVAEEHYAEHKERPFYGELVDFITSAPLVAGVVEGPNAIAAWRQLAGGTNPVEAATPGSIRGDFALEVSENIVHGSDSPESAEREIGIWFPNL</sequence>
<comment type="similarity">
    <text evidence="2 13 14 15">Belongs to the NDK family.</text>
</comment>
<evidence type="ECO:0000259" key="17">
    <source>
        <dbReference type="SMART" id="SM00562"/>
    </source>
</evidence>
<gene>
    <name evidence="13" type="primary">ndk</name>
    <name evidence="18" type="ORF">HMPREF1650_02560</name>
</gene>
<evidence type="ECO:0000256" key="8">
    <source>
        <dbReference type="ARBA" id="ARBA00022741"/>
    </source>
</evidence>
<comment type="subcellular location">
    <subcellularLocation>
        <location evidence="13">Cytoplasm</location>
    </subcellularLocation>
</comment>
<feature type="binding site" evidence="13 14">
    <location>
        <position position="10"/>
    </location>
    <ligand>
        <name>ATP</name>
        <dbReference type="ChEBI" id="CHEBI:30616"/>
    </ligand>
</feature>
<evidence type="ECO:0000256" key="3">
    <source>
        <dbReference type="ARBA" id="ARBA00011643"/>
    </source>
</evidence>
<dbReference type="HAMAP" id="MF_00451">
    <property type="entry name" value="NDP_kinase"/>
    <property type="match status" value="1"/>
</dbReference>
<dbReference type="GO" id="GO:0006183">
    <property type="term" value="P:GTP biosynthetic process"/>
    <property type="evidence" value="ECO:0007669"/>
    <property type="project" value="UniProtKB-UniRule"/>
</dbReference>
<comment type="cofactor">
    <cofactor evidence="1 13">
        <name>Mg(2+)</name>
        <dbReference type="ChEBI" id="CHEBI:18420"/>
    </cofactor>
</comment>
<dbReference type="PANTHER" id="PTHR11349">
    <property type="entry name" value="NUCLEOSIDE DIPHOSPHATE KINASE"/>
    <property type="match status" value="1"/>
</dbReference>
<dbReference type="PRINTS" id="PR01243">
    <property type="entry name" value="NUCDPKINASE"/>
</dbReference>
<dbReference type="InterPro" id="IPR001564">
    <property type="entry name" value="Nucleoside_diP_kinase"/>
</dbReference>
<dbReference type="PROSITE" id="PS51374">
    <property type="entry name" value="NDPK_LIKE"/>
    <property type="match status" value="1"/>
</dbReference>
<dbReference type="EC" id="2.7.4.6" evidence="4 13"/>
<evidence type="ECO:0000313" key="18">
    <source>
        <dbReference type="EMBL" id="KGF18139.1"/>
    </source>
</evidence>
<keyword evidence="8 13" id="KW-0547">Nucleotide-binding</keyword>
<dbReference type="Gene3D" id="3.30.70.141">
    <property type="entry name" value="Nucleoside diphosphate kinase-like domain"/>
    <property type="match status" value="1"/>
</dbReference>
<comment type="function">
    <text evidence="13">Major role in the synthesis of nucleoside triphosphates other than ATP. The ATP gamma phosphate is transferred to the NDP beta phosphate via a ping-pong mechanism, using a phosphorylated active-site intermediate.</text>
</comment>
<evidence type="ECO:0000256" key="14">
    <source>
        <dbReference type="PROSITE-ProRule" id="PRU00706"/>
    </source>
</evidence>
<keyword evidence="13" id="KW-0597">Phosphoprotein</keyword>
<dbReference type="GO" id="GO:0005524">
    <property type="term" value="F:ATP binding"/>
    <property type="evidence" value="ECO:0007669"/>
    <property type="project" value="UniProtKB-UniRule"/>
</dbReference>
<dbReference type="InterPro" id="IPR036850">
    <property type="entry name" value="NDK-like_dom_sf"/>
</dbReference>
<dbReference type="NCBIfam" id="NF001908">
    <property type="entry name" value="PRK00668.1"/>
    <property type="match status" value="1"/>
</dbReference>
<keyword evidence="12 13" id="KW-0546">Nucleotide metabolism</keyword>
<evidence type="ECO:0000256" key="6">
    <source>
        <dbReference type="ARBA" id="ARBA00022679"/>
    </source>
</evidence>
<comment type="subunit">
    <text evidence="3">Homohexamer.</text>
</comment>
<keyword evidence="6 13" id="KW-0808">Transferase</keyword>
<evidence type="ECO:0000256" key="5">
    <source>
        <dbReference type="ARBA" id="ARBA00017632"/>
    </source>
</evidence>
<evidence type="ECO:0000256" key="1">
    <source>
        <dbReference type="ARBA" id="ARBA00001946"/>
    </source>
</evidence>
<comment type="catalytic activity">
    <reaction evidence="13">
        <text>a ribonucleoside 5'-diphosphate + ATP = a ribonucleoside 5'-triphosphate + ADP</text>
        <dbReference type="Rhea" id="RHEA:18113"/>
        <dbReference type="ChEBI" id="CHEBI:30616"/>
        <dbReference type="ChEBI" id="CHEBI:57930"/>
        <dbReference type="ChEBI" id="CHEBI:61557"/>
        <dbReference type="ChEBI" id="CHEBI:456216"/>
        <dbReference type="EC" id="2.7.4.6"/>
    </reaction>
</comment>
<evidence type="ECO:0000256" key="12">
    <source>
        <dbReference type="ARBA" id="ARBA00023080"/>
    </source>
</evidence>
<feature type="binding site" evidence="13 14">
    <location>
        <position position="86"/>
    </location>
    <ligand>
        <name>ATP</name>
        <dbReference type="ChEBI" id="CHEBI:30616"/>
    </ligand>
</feature>
<dbReference type="eggNOG" id="COG0105">
    <property type="taxonomic scope" value="Bacteria"/>
</dbReference>
<protein>
    <recommendedName>
        <fullName evidence="5 13">Nucleoside diphosphate kinase</fullName>
        <shortName evidence="13">NDK</shortName>
        <shortName evidence="13">NDP kinase</shortName>
        <ecNumber evidence="4 13">2.7.4.6</ecNumber>
    </recommendedName>
    <alternativeName>
        <fullName evidence="13">Nucleoside-2-P kinase</fullName>
    </alternativeName>
</protein>
<evidence type="ECO:0000256" key="4">
    <source>
        <dbReference type="ARBA" id="ARBA00012966"/>
    </source>
</evidence>
<dbReference type="InterPro" id="IPR023005">
    <property type="entry name" value="Nucleoside_diP_kinase_AS"/>
</dbReference>
<dbReference type="GO" id="GO:0006228">
    <property type="term" value="P:UTP biosynthetic process"/>
    <property type="evidence" value="ECO:0007669"/>
    <property type="project" value="UniProtKB-UniRule"/>
</dbReference>
<dbReference type="GO" id="GO:0006241">
    <property type="term" value="P:CTP biosynthetic process"/>
    <property type="evidence" value="ECO:0007669"/>
    <property type="project" value="UniProtKB-UniRule"/>
</dbReference>
<dbReference type="GO" id="GO:0046872">
    <property type="term" value="F:metal ion binding"/>
    <property type="evidence" value="ECO:0007669"/>
    <property type="project" value="UniProtKB-KW"/>
</dbReference>
<name>A0A096AB43_9CORY</name>
<keyword evidence="10 13" id="KW-0067">ATP-binding</keyword>
<keyword evidence="9 13" id="KW-0418">Kinase</keyword>
<keyword evidence="13" id="KW-0963">Cytoplasm</keyword>
<evidence type="ECO:0000256" key="7">
    <source>
        <dbReference type="ARBA" id="ARBA00022723"/>
    </source>
</evidence>
<dbReference type="FunFam" id="3.30.70.141:FF:000003">
    <property type="entry name" value="Nucleoside diphosphate kinase"/>
    <property type="match status" value="1"/>
</dbReference>
<comment type="subunit">
    <text evidence="13">Homotetramer.</text>
</comment>
<feature type="binding site" evidence="13 14">
    <location>
        <position position="92"/>
    </location>
    <ligand>
        <name>ATP</name>
        <dbReference type="ChEBI" id="CHEBI:30616"/>
    </ligand>
</feature>
<evidence type="ECO:0000256" key="9">
    <source>
        <dbReference type="ARBA" id="ARBA00022777"/>
    </source>
</evidence>
<dbReference type="Pfam" id="PF00334">
    <property type="entry name" value="NDK"/>
    <property type="match status" value="1"/>
</dbReference>
<dbReference type="AlphaFoldDB" id="A0A096AB43"/>
<dbReference type="PROSITE" id="PS00469">
    <property type="entry name" value="NDPK"/>
    <property type="match status" value="1"/>
</dbReference>
<dbReference type="EMBL" id="JRNE01000026">
    <property type="protein sequence ID" value="KGF18139.1"/>
    <property type="molecule type" value="Genomic_DNA"/>
</dbReference>
<feature type="active site" description="Pros-phosphohistidine intermediate" evidence="13 14">
    <location>
        <position position="117"/>
    </location>
</feature>
<evidence type="ECO:0000256" key="2">
    <source>
        <dbReference type="ARBA" id="ARBA00008142"/>
    </source>
</evidence>
<dbReference type="Proteomes" id="UP000029548">
    <property type="component" value="Unassembled WGS sequence"/>
</dbReference>
<evidence type="ECO:0000256" key="15">
    <source>
        <dbReference type="RuleBase" id="RU004011"/>
    </source>
</evidence>
<keyword evidence="11 13" id="KW-0460">Magnesium</keyword>
<evidence type="ECO:0000256" key="16">
    <source>
        <dbReference type="RuleBase" id="RU004013"/>
    </source>
</evidence>
<comment type="catalytic activity">
    <reaction evidence="13 16">
        <text>a 2'-deoxyribonucleoside 5'-diphosphate + ATP = a 2'-deoxyribonucleoside 5'-triphosphate + ADP</text>
        <dbReference type="Rhea" id="RHEA:44640"/>
        <dbReference type="ChEBI" id="CHEBI:30616"/>
        <dbReference type="ChEBI" id="CHEBI:61560"/>
        <dbReference type="ChEBI" id="CHEBI:73316"/>
        <dbReference type="ChEBI" id="CHEBI:456216"/>
        <dbReference type="EC" id="2.7.4.6"/>
    </reaction>
</comment>
<dbReference type="SUPFAM" id="SSF54919">
    <property type="entry name" value="Nucleoside diphosphate kinase, NDK"/>
    <property type="match status" value="1"/>
</dbReference>
<feature type="binding site" evidence="13 14">
    <location>
        <position position="114"/>
    </location>
    <ligand>
        <name>ATP</name>
        <dbReference type="ChEBI" id="CHEBI:30616"/>
    </ligand>
</feature>
<proteinExistence type="inferred from homology"/>
<feature type="domain" description="Nucleoside diphosphate kinase-like" evidence="17">
    <location>
        <begin position="2"/>
        <end position="136"/>
    </location>
</feature>
<dbReference type="GO" id="GO:0005737">
    <property type="term" value="C:cytoplasm"/>
    <property type="evidence" value="ECO:0007669"/>
    <property type="project" value="UniProtKB-SubCell"/>
</dbReference>
<organism evidence="18 19">
    <name type="scientific">Corynebacterium freneyi DNF00450</name>
    <dbReference type="NCBI Taxonomy" id="1287475"/>
    <lineage>
        <taxon>Bacteria</taxon>
        <taxon>Bacillati</taxon>
        <taxon>Actinomycetota</taxon>
        <taxon>Actinomycetes</taxon>
        <taxon>Mycobacteriales</taxon>
        <taxon>Corynebacteriaceae</taxon>
        <taxon>Corynebacterium</taxon>
    </lineage>
</organism>
<dbReference type="InterPro" id="IPR034907">
    <property type="entry name" value="NDK-like_dom"/>
</dbReference>
<dbReference type="GO" id="GO:0004550">
    <property type="term" value="F:nucleoside diphosphate kinase activity"/>
    <property type="evidence" value="ECO:0007669"/>
    <property type="project" value="UniProtKB-UniRule"/>
</dbReference>
<feature type="binding site" evidence="13 14">
    <location>
        <position position="58"/>
    </location>
    <ligand>
        <name>ATP</name>
        <dbReference type="ChEBI" id="CHEBI:30616"/>
    </ligand>
</feature>
<dbReference type="RefSeq" id="WP_035120523.1">
    <property type="nucleotide sequence ID" value="NZ_JRNE01000026.1"/>
</dbReference>
<keyword evidence="7 13" id="KW-0479">Metal-binding</keyword>
<comment type="caution">
    <text evidence="18">The sequence shown here is derived from an EMBL/GenBank/DDBJ whole genome shotgun (WGS) entry which is preliminary data.</text>
</comment>
<evidence type="ECO:0000313" key="19">
    <source>
        <dbReference type="Proteomes" id="UP000029548"/>
    </source>
</evidence>
<evidence type="ECO:0000256" key="13">
    <source>
        <dbReference type="HAMAP-Rule" id="MF_00451"/>
    </source>
</evidence>
<reference evidence="18 19" key="1">
    <citation type="submission" date="2014-07" db="EMBL/GenBank/DDBJ databases">
        <authorList>
            <person name="McCorrison J."/>
            <person name="Sanka R."/>
            <person name="Torralba M."/>
            <person name="Gillis M."/>
            <person name="Haft D.H."/>
            <person name="Methe B."/>
            <person name="Sutton G."/>
            <person name="Nelson K.E."/>
        </authorList>
    </citation>
    <scope>NUCLEOTIDE SEQUENCE [LARGE SCALE GENOMIC DNA]</scope>
    <source>
        <strain evidence="18 19">DNF00450</strain>
    </source>
</reference>
<dbReference type="CDD" id="cd04413">
    <property type="entry name" value="NDPk_I"/>
    <property type="match status" value="1"/>
</dbReference>